<reference evidence="12" key="1">
    <citation type="submission" date="2016-09" db="EMBL/GenBank/DDBJ databases">
        <authorList>
            <person name="Gulvik C.A."/>
        </authorList>
    </citation>
    <scope>NUCLEOTIDE SEQUENCE [LARGE SCALE GENOMIC DNA]</scope>
    <source>
        <strain evidence="12">DSM 23328</strain>
    </source>
</reference>
<dbReference type="InterPro" id="IPR032284">
    <property type="entry name" value="RecQ_Zn-bd"/>
</dbReference>
<dbReference type="PROSITE" id="PS51192">
    <property type="entry name" value="HELICASE_ATP_BIND_1"/>
    <property type="match status" value="1"/>
</dbReference>
<dbReference type="OrthoDB" id="9763310at2"/>
<dbReference type="GO" id="GO:0043138">
    <property type="term" value="F:3'-5' DNA helicase activity"/>
    <property type="evidence" value="ECO:0007669"/>
    <property type="project" value="TreeGrafter"/>
</dbReference>
<dbReference type="RefSeq" id="WP_069644664.1">
    <property type="nucleotide sequence ID" value="NZ_MIJZ01000001.1"/>
</dbReference>
<dbReference type="InterPro" id="IPR014001">
    <property type="entry name" value="Helicase_ATP-bd"/>
</dbReference>
<dbReference type="PANTHER" id="PTHR13710">
    <property type="entry name" value="DNA HELICASE RECQ FAMILY MEMBER"/>
    <property type="match status" value="1"/>
</dbReference>
<dbReference type="GO" id="GO:0006281">
    <property type="term" value="P:DNA repair"/>
    <property type="evidence" value="ECO:0007669"/>
    <property type="project" value="TreeGrafter"/>
</dbReference>
<feature type="domain" description="Helicase ATP-binding" evidence="9">
    <location>
        <begin position="26"/>
        <end position="193"/>
    </location>
</feature>
<dbReference type="GO" id="GO:0009378">
    <property type="term" value="F:four-way junction helicase activity"/>
    <property type="evidence" value="ECO:0007669"/>
    <property type="project" value="TreeGrafter"/>
</dbReference>
<evidence type="ECO:0000256" key="6">
    <source>
        <dbReference type="ARBA" id="ARBA00044535"/>
    </source>
</evidence>
<dbReference type="GO" id="GO:0016787">
    <property type="term" value="F:hydrolase activity"/>
    <property type="evidence" value="ECO:0007669"/>
    <property type="project" value="UniProtKB-KW"/>
</dbReference>
<proteinExistence type="predicted"/>
<dbReference type="SMART" id="SM00490">
    <property type="entry name" value="HELICc"/>
    <property type="match status" value="1"/>
</dbReference>
<dbReference type="STRING" id="903984.BCR21_01010"/>
<dbReference type="PANTHER" id="PTHR13710:SF84">
    <property type="entry name" value="ATP-DEPENDENT DNA HELICASE RECS-RELATED"/>
    <property type="match status" value="1"/>
</dbReference>
<gene>
    <name evidence="11" type="ORF">BCR21_01010</name>
</gene>
<evidence type="ECO:0000256" key="3">
    <source>
        <dbReference type="ARBA" id="ARBA00022806"/>
    </source>
</evidence>
<evidence type="ECO:0000259" key="10">
    <source>
        <dbReference type="PROSITE" id="PS51194"/>
    </source>
</evidence>
<dbReference type="Pfam" id="PF00270">
    <property type="entry name" value="DEAD"/>
    <property type="match status" value="1"/>
</dbReference>
<dbReference type="CDD" id="cd18794">
    <property type="entry name" value="SF2_C_RecQ"/>
    <property type="match status" value="1"/>
</dbReference>
<dbReference type="PROSITE" id="PS51194">
    <property type="entry name" value="HELICASE_CTER"/>
    <property type="match status" value="1"/>
</dbReference>
<dbReference type="GO" id="GO:0005524">
    <property type="term" value="F:ATP binding"/>
    <property type="evidence" value="ECO:0007669"/>
    <property type="project" value="UniProtKB-KW"/>
</dbReference>
<dbReference type="Pfam" id="PF16124">
    <property type="entry name" value="RecQ_Zn_bind"/>
    <property type="match status" value="1"/>
</dbReference>
<evidence type="ECO:0000256" key="1">
    <source>
        <dbReference type="ARBA" id="ARBA00022741"/>
    </source>
</evidence>
<accession>A0A1E5GLR2</accession>
<dbReference type="InterPro" id="IPR004589">
    <property type="entry name" value="DNA_helicase_ATP-dep_RecQ"/>
</dbReference>
<dbReference type="EMBL" id="MIJZ01000001">
    <property type="protein sequence ID" value="OEG13601.1"/>
    <property type="molecule type" value="Genomic_DNA"/>
</dbReference>
<evidence type="ECO:0000313" key="11">
    <source>
        <dbReference type="EMBL" id="OEG13601.1"/>
    </source>
</evidence>
<evidence type="ECO:0000259" key="9">
    <source>
        <dbReference type="PROSITE" id="PS51192"/>
    </source>
</evidence>
<dbReference type="Pfam" id="PF00271">
    <property type="entry name" value="Helicase_C"/>
    <property type="match status" value="1"/>
</dbReference>
<dbReference type="NCBIfam" id="TIGR00614">
    <property type="entry name" value="recQ_fam"/>
    <property type="match status" value="1"/>
</dbReference>
<evidence type="ECO:0000256" key="2">
    <source>
        <dbReference type="ARBA" id="ARBA00022801"/>
    </source>
</evidence>
<evidence type="ECO:0000256" key="7">
    <source>
        <dbReference type="ARBA" id="ARBA00044550"/>
    </source>
</evidence>
<dbReference type="GO" id="GO:0030894">
    <property type="term" value="C:replisome"/>
    <property type="evidence" value="ECO:0007669"/>
    <property type="project" value="TreeGrafter"/>
</dbReference>
<comment type="caution">
    <text evidence="11">The sequence shown here is derived from an EMBL/GenBank/DDBJ whole genome shotgun (WGS) entry which is preliminary data.</text>
</comment>
<dbReference type="PROSITE" id="PS00690">
    <property type="entry name" value="DEAH_ATP_HELICASE"/>
    <property type="match status" value="1"/>
</dbReference>
<dbReference type="Proteomes" id="UP000094068">
    <property type="component" value="Unassembled WGS sequence"/>
</dbReference>
<evidence type="ECO:0000313" key="12">
    <source>
        <dbReference type="Proteomes" id="UP000094068"/>
    </source>
</evidence>
<protein>
    <recommendedName>
        <fullName evidence="6">ATP-dependent DNA helicase RecQ</fullName>
    </recommendedName>
    <alternativeName>
        <fullName evidence="7">DNA 3'-5' helicase RecQ</fullName>
    </alternativeName>
</protein>
<keyword evidence="8" id="KW-0175">Coiled coil</keyword>
<keyword evidence="3" id="KW-0347">Helicase</keyword>
<evidence type="ECO:0000256" key="4">
    <source>
        <dbReference type="ARBA" id="ARBA00022840"/>
    </source>
</evidence>
<name>A0A1E5GLR2_9ENTE</name>
<organism evidence="11 12">
    <name type="scientific">Enterococcus ureasiticus</name>
    <dbReference type="NCBI Taxonomy" id="903984"/>
    <lineage>
        <taxon>Bacteria</taxon>
        <taxon>Bacillati</taxon>
        <taxon>Bacillota</taxon>
        <taxon>Bacilli</taxon>
        <taxon>Lactobacillales</taxon>
        <taxon>Enterococcaceae</taxon>
        <taxon>Enterococcus</taxon>
    </lineage>
</organism>
<dbReference type="GO" id="GO:0006310">
    <property type="term" value="P:DNA recombination"/>
    <property type="evidence" value="ECO:0007669"/>
    <property type="project" value="InterPro"/>
</dbReference>
<evidence type="ECO:0000256" key="8">
    <source>
        <dbReference type="SAM" id="Coils"/>
    </source>
</evidence>
<dbReference type="SMART" id="SM00487">
    <property type="entry name" value="DEXDc"/>
    <property type="match status" value="1"/>
</dbReference>
<dbReference type="Gene3D" id="3.40.50.300">
    <property type="entry name" value="P-loop containing nucleotide triphosphate hydrolases"/>
    <property type="match status" value="2"/>
</dbReference>
<dbReference type="InterPro" id="IPR011545">
    <property type="entry name" value="DEAD/DEAH_box_helicase_dom"/>
</dbReference>
<dbReference type="GO" id="GO:0005737">
    <property type="term" value="C:cytoplasm"/>
    <property type="evidence" value="ECO:0007669"/>
    <property type="project" value="TreeGrafter"/>
</dbReference>
<keyword evidence="12" id="KW-1185">Reference proteome</keyword>
<dbReference type="InterPro" id="IPR027417">
    <property type="entry name" value="P-loop_NTPase"/>
</dbReference>
<dbReference type="InterPro" id="IPR002464">
    <property type="entry name" value="DNA/RNA_helicase_DEAH_CS"/>
</dbReference>
<dbReference type="GO" id="GO:0043590">
    <property type="term" value="C:bacterial nucleoid"/>
    <property type="evidence" value="ECO:0007669"/>
    <property type="project" value="TreeGrafter"/>
</dbReference>
<keyword evidence="2" id="KW-0378">Hydrolase</keyword>
<keyword evidence="1" id="KW-0547">Nucleotide-binding</keyword>
<dbReference type="GO" id="GO:0003677">
    <property type="term" value="F:DNA binding"/>
    <property type="evidence" value="ECO:0007669"/>
    <property type="project" value="UniProtKB-KW"/>
</dbReference>
<feature type="coiled-coil region" evidence="8">
    <location>
        <begin position="384"/>
        <end position="419"/>
    </location>
</feature>
<dbReference type="InterPro" id="IPR001650">
    <property type="entry name" value="Helicase_C-like"/>
</dbReference>
<evidence type="ECO:0000256" key="5">
    <source>
        <dbReference type="ARBA" id="ARBA00023125"/>
    </source>
</evidence>
<keyword evidence="4" id="KW-0067">ATP-binding</keyword>
<sequence>MTINLEQVLQDKFGFSTFKTGQKEVIEQLLKKQDTLAVLPTGTGKSLCYQLVGQLVEGTVIIVSPLLSLMEDQVVQLQKKGETSVIALNSSLSFFEKQYVLNHLSEYKFILISPETLTQKEVRKRIAELSIALFVIDEAHCVSQWGVDFRPEYTKLANIQAECGYPLTLALTATATPAVKKEIIKQVFSHRQTISEVIFSVNRPNIGLIVNQTTEKNDTLISYLTQLKSRGIVYCATRKTAEKINQVINAQTNLKSAFYHSGLTANERSLLQQQFVSNQLDVLCATNAFGMGIDKPDVRFVIHYDCPDSLENYVQEIGRAGRDGQSSVAILLYQKGDESIHYYFQSESRLDRERLNELAEIKLKEQENSLPALNEIQQKWLQGFLEKEYTIEELEQRLLRKEKERKQQLNVMLNYINEEECRRVFIRQYFSEKITETTQEKCCDRCGLSFDNYKGQIVQSPEEIEISEQWEDILIRLFKE</sequence>
<keyword evidence="5" id="KW-0238">DNA-binding</keyword>
<feature type="domain" description="Helicase C-terminal" evidence="10">
    <location>
        <begin position="219"/>
        <end position="369"/>
    </location>
</feature>
<dbReference type="AlphaFoldDB" id="A0A1E5GLR2"/>
<dbReference type="CDD" id="cd17920">
    <property type="entry name" value="DEXHc_RecQ"/>
    <property type="match status" value="1"/>
</dbReference>
<dbReference type="SUPFAM" id="SSF52540">
    <property type="entry name" value="P-loop containing nucleoside triphosphate hydrolases"/>
    <property type="match status" value="1"/>
</dbReference>